<feature type="non-terminal residue" evidence="3">
    <location>
        <position position="67"/>
    </location>
</feature>
<dbReference type="EMBL" id="CAJNOU010010706">
    <property type="protein sequence ID" value="CAF1553560.1"/>
    <property type="molecule type" value="Genomic_DNA"/>
</dbReference>
<feature type="compositionally biased region" description="Acidic residues" evidence="1">
    <location>
        <begin position="33"/>
        <end position="48"/>
    </location>
</feature>
<organism evidence="3 4">
    <name type="scientific">Rotaria sordida</name>
    <dbReference type="NCBI Taxonomy" id="392033"/>
    <lineage>
        <taxon>Eukaryota</taxon>
        <taxon>Metazoa</taxon>
        <taxon>Spiralia</taxon>
        <taxon>Gnathifera</taxon>
        <taxon>Rotifera</taxon>
        <taxon>Eurotatoria</taxon>
        <taxon>Bdelloidea</taxon>
        <taxon>Philodinida</taxon>
        <taxon>Philodinidae</taxon>
        <taxon>Rotaria</taxon>
    </lineage>
</organism>
<evidence type="ECO:0000313" key="2">
    <source>
        <dbReference type="EMBL" id="CAF1467893.1"/>
    </source>
</evidence>
<evidence type="ECO:0000256" key="1">
    <source>
        <dbReference type="SAM" id="MobiDB-lite"/>
    </source>
</evidence>
<dbReference type="AlphaFoldDB" id="A0A815X2W1"/>
<accession>A0A815X2W1</accession>
<reference evidence="3" key="1">
    <citation type="submission" date="2021-02" db="EMBL/GenBank/DDBJ databases">
        <authorList>
            <person name="Nowell W R."/>
        </authorList>
    </citation>
    <scope>NUCLEOTIDE SEQUENCE</scope>
</reference>
<dbReference type="Proteomes" id="UP000663864">
    <property type="component" value="Unassembled WGS sequence"/>
</dbReference>
<dbReference type="Proteomes" id="UP000663889">
    <property type="component" value="Unassembled WGS sequence"/>
</dbReference>
<comment type="caution">
    <text evidence="3">The sequence shown here is derived from an EMBL/GenBank/DDBJ whole genome shotgun (WGS) entry which is preliminary data.</text>
</comment>
<protein>
    <submittedName>
        <fullName evidence="3">Uncharacterized protein</fullName>
    </submittedName>
</protein>
<dbReference type="EMBL" id="CAJNOT010005518">
    <property type="protein sequence ID" value="CAF1467893.1"/>
    <property type="molecule type" value="Genomic_DNA"/>
</dbReference>
<feature type="region of interest" description="Disordered" evidence="1">
    <location>
        <begin position="1"/>
        <end position="48"/>
    </location>
</feature>
<gene>
    <name evidence="3" type="ORF">SEV965_LOCUS38822</name>
    <name evidence="2" type="ORF">ZHD862_LOCUS35996</name>
</gene>
<sequence length="67" mass="7703">MGSDTSNSDVTETFSNAESDDELGTNSVSDFASESDSEVEEQDTEECFEERRWRVEWFEPKTFTFDS</sequence>
<feature type="compositionally biased region" description="Polar residues" evidence="1">
    <location>
        <begin position="1"/>
        <end position="17"/>
    </location>
</feature>
<evidence type="ECO:0000313" key="3">
    <source>
        <dbReference type="EMBL" id="CAF1553560.1"/>
    </source>
</evidence>
<name>A0A815X2W1_9BILA</name>
<proteinExistence type="predicted"/>
<evidence type="ECO:0000313" key="4">
    <source>
        <dbReference type="Proteomes" id="UP000663889"/>
    </source>
</evidence>